<reference evidence="1" key="1">
    <citation type="submission" date="2023-08" db="EMBL/GenBank/DDBJ databases">
        <authorList>
            <person name="Messyasz A."/>
            <person name="Mannisto M.K."/>
            <person name="Kerkhof L.J."/>
            <person name="Haggblom M."/>
        </authorList>
    </citation>
    <scope>NUCLEOTIDE SEQUENCE</scope>
    <source>
        <strain evidence="1">X5P6</strain>
    </source>
</reference>
<dbReference type="RefSeq" id="WP_353067219.1">
    <property type="nucleotide sequence ID" value="NZ_CP132942.1"/>
</dbReference>
<gene>
    <name evidence="1" type="ORF">RBB77_10510</name>
</gene>
<evidence type="ECO:0000313" key="1">
    <source>
        <dbReference type="EMBL" id="XCB35302.1"/>
    </source>
</evidence>
<sequence length="322" mass="35011">MNRADERVLGLVGWRACRWAGWIRCSCAAGVVAFSVTVAAQVAPKEVQTKQPDMESVEGLVGVSSEVSRLRELATNRGSVGGHVDRWEILWLHQHISERIMAASLQVDATIAQIDNEIATADEVHGYLSDRRDKTVNRANLFGILLGGGLSATSSVLQLSTNLDTVSSALDIAGGSASVGFALMGIHAQKGGSSRFDFNSNMLAEFFDRPTLPTSQYPATVWAFLNEPSPTSPEHLTRKAQLLKTWVVVQRIGSLSNVDKIDRVTSQPSEMLKLSIDDLEDRAAMLQDVRARISFLKRDLGNLLASLPEVDESAFLPVGEKP</sequence>
<dbReference type="AlphaFoldDB" id="A0AAU7ZWG7"/>
<dbReference type="EMBL" id="CP132942">
    <property type="protein sequence ID" value="XCB35302.1"/>
    <property type="molecule type" value="Genomic_DNA"/>
</dbReference>
<protein>
    <submittedName>
        <fullName evidence="1">Uncharacterized protein</fullName>
    </submittedName>
</protein>
<reference evidence="1" key="2">
    <citation type="journal article" date="2024" name="Environ. Microbiol.">
        <title>Genome analysis and description of Tunturibacter gen. nov. expands the diversity of Terriglobia in tundra soils.</title>
        <authorList>
            <person name="Messyasz A."/>
            <person name="Mannisto M.K."/>
            <person name="Kerkhof L.J."/>
            <person name="Haggblom M.M."/>
        </authorList>
    </citation>
    <scope>NUCLEOTIDE SEQUENCE</scope>
    <source>
        <strain evidence="1">X5P6</strain>
    </source>
</reference>
<name>A0AAU7ZWG7_9BACT</name>
<organism evidence="1">
    <name type="scientific">Tunturiibacter psychrotolerans</name>
    <dbReference type="NCBI Taxonomy" id="3069686"/>
    <lineage>
        <taxon>Bacteria</taxon>
        <taxon>Pseudomonadati</taxon>
        <taxon>Acidobacteriota</taxon>
        <taxon>Terriglobia</taxon>
        <taxon>Terriglobales</taxon>
        <taxon>Acidobacteriaceae</taxon>
        <taxon>Tunturiibacter</taxon>
    </lineage>
</organism>
<proteinExistence type="predicted"/>
<dbReference type="KEGG" id="tpsc:RBB77_10510"/>
<accession>A0AAU7ZWG7</accession>